<organism evidence="2 3">
    <name type="scientific">Novosphingobium sediminicola</name>
    <dbReference type="NCBI Taxonomy" id="563162"/>
    <lineage>
        <taxon>Bacteria</taxon>
        <taxon>Pseudomonadati</taxon>
        <taxon>Pseudomonadota</taxon>
        <taxon>Alphaproteobacteria</taxon>
        <taxon>Sphingomonadales</taxon>
        <taxon>Sphingomonadaceae</taxon>
        <taxon>Novosphingobium</taxon>
    </lineage>
</organism>
<sequence>MNAKVACGAGLLGAMALLAGCKTTGELVVQDGVGITAVRSTCPAVGIADYTGDITTFRLGGEQNASAIDLTGAITNVRSACDPKSNPVQANVTFKVLATRADGRGERVVNLPYFITVVRGGNVVIAKRLGTATVHFADGQTRGEVMASGGATINKADATLDRAVRDRLLKQRKAGEADAAIDPLTDPEVRAAVAKASFEVLVGFQLTPEQLQYNGTR</sequence>
<evidence type="ECO:0000313" key="2">
    <source>
        <dbReference type="EMBL" id="MBB3954851.1"/>
    </source>
</evidence>
<protein>
    <recommendedName>
        <fullName evidence="4">Lipoprotein</fullName>
    </recommendedName>
</protein>
<evidence type="ECO:0000313" key="3">
    <source>
        <dbReference type="Proteomes" id="UP000548867"/>
    </source>
</evidence>
<reference evidence="2 3" key="1">
    <citation type="submission" date="2020-08" db="EMBL/GenBank/DDBJ databases">
        <title>Genomic Encyclopedia of Type Strains, Phase IV (KMG-IV): sequencing the most valuable type-strain genomes for metagenomic binning, comparative biology and taxonomic classification.</title>
        <authorList>
            <person name="Goeker M."/>
        </authorList>
    </citation>
    <scope>NUCLEOTIDE SEQUENCE [LARGE SCALE GENOMIC DNA]</scope>
    <source>
        <strain evidence="2 3">DSM 27057</strain>
    </source>
</reference>
<comment type="caution">
    <text evidence="2">The sequence shown here is derived from an EMBL/GenBank/DDBJ whole genome shotgun (WGS) entry which is preliminary data.</text>
</comment>
<name>A0A7W6G622_9SPHN</name>
<dbReference type="PROSITE" id="PS51257">
    <property type="entry name" value="PROKAR_LIPOPROTEIN"/>
    <property type="match status" value="1"/>
</dbReference>
<keyword evidence="3" id="KW-1185">Reference proteome</keyword>
<feature type="chain" id="PRO_5030938363" description="Lipoprotein" evidence="1">
    <location>
        <begin position="20"/>
        <end position="217"/>
    </location>
</feature>
<dbReference type="AlphaFoldDB" id="A0A7W6G622"/>
<evidence type="ECO:0008006" key="4">
    <source>
        <dbReference type="Google" id="ProtNLM"/>
    </source>
</evidence>
<proteinExistence type="predicted"/>
<dbReference type="EMBL" id="JACIDX010000006">
    <property type="protein sequence ID" value="MBB3954851.1"/>
    <property type="molecule type" value="Genomic_DNA"/>
</dbReference>
<evidence type="ECO:0000256" key="1">
    <source>
        <dbReference type="SAM" id="SignalP"/>
    </source>
</evidence>
<dbReference type="Proteomes" id="UP000548867">
    <property type="component" value="Unassembled WGS sequence"/>
</dbReference>
<accession>A0A7W6G622</accession>
<gene>
    <name evidence="2" type="ORF">GGR38_001800</name>
</gene>
<keyword evidence="1" id="KW-0732">Signal</keyword>
<feature type="signal peptide" evidence="1">
    <location>
        <begin position="1"/>
        <end position="19"/>
    </location>
</feature>